<reference evidence="2" key="1">
    <citation type="submission" date="2016-07" db="EMBL/GenBank/DDBJ databases">
        <authorList>
            <person name="Florea S."/>
            <person name="Webb J.S."/>
            <person name="Jaromczyk J."/>
            <person name="Schardl C.L."/>
        </authorList>
    </citation>
    <scope>NUCLEOTIDE SEQUENCE [LARGE SCALE GENOMIC DNA]</scope>
    <source>
        <strain evidence="2">CY1</strain>
    </source>
</reference>
<dbReference type="PANTHER" id="PTHR37489:SF1">
    <property type="entry name" value="DUF3500 DOMAIN-CONTAINING PROTEIN"/>
    <property type="match status" value="1"/>
</dbReference>
<evidence type="ECO:0008006" key="3">
    <source>
        <dbReference type="Google" id="ProtNLM"/>
    </source>
</evidence>
<dbReference type="AlphaFoldDB" id="A0A1V4HB51"/>
<protein>
    <recommendedName>
        <fullName evidence="3">DUF3500 domain-containing protein</fullName>
    </recommendedName>
</protein>
<proteinExistence type="predicted"/>
<accession>A0A1V4HB51</accession>
<evidence type="ECO:0000313" key="1">
    <source>
        <dbReference type="EMBL" id="OPH48116.1"/>
    </source>
</evidence>
<name>A0A1V4HB51_9BACL</name>
<organism evidence="1 2">
    <name type="scientific">Paenibacillus ferrarius</name>
    <dbReference type="NCBI Taxonomy" id="1469647"/>
    <lineage>
        <taxon>Bacteria</taxon>
        <taxon>Bacillati</taxon>
        <taxon>Bacillota</taxon>
        <taxon>Bacilli</taxon>
        <taxon>Bacillales</taxon>
        <taxon>Paenibacillaceae</taxon>
        <taxon>Paenibacillus</taxon>
    </lineage>
</organism>
<keyword evidence="2" id="KW-1185">Reference proteome</keyword>
<gene>
    <name evidence="1" type="ORF">BC351_38730</name>
</gene>
<dbReference type="EMBL" id="MBTG01000048">
    <property type="protein sequence ID" value="OPH48116.1"/>
    <property type="molecule type" value="Genomic_DNA"/>
</dbReference>
<dbReference type="RefSeq" id="WP_208629886.1">
    <property type="nucleotide sequence ID" value="NZ_MBTG01000048.1"/>
</dbReference>
<evidence type="ECO:0000313" key="2">
    <source>
        <dbReference type="Proteomes" id="UP000190626"/>
    </source>
</evidence>
<dbReference type="InterPro" id="IPR021889">
    <property type="entry name" value="DUF3500"/>
</dbReference>
<dbReference type="Proteomes" id="UP000190626">
    <property type="component" value="Unassembled WGS sequence"/>
</dbReference>
<dbReference type="STRING" id="1469647.BC351_38730"/>
<dbReference type="Pfam" id="PF12006">
    <property type="entry name" value="DUF3500"/>
    <property type="match status" value="1"/>
</dbReference>
<comment type="caution">
    <text evidence="1">The sequence shown here is derived from an EMBL/GenBank/DDBJ whole genome shotgun (WGS) entry which is preliminary data.</text>
</comment>
<sequence>MSKFTTKVTTAFDCPSISSSKVVELAKMFAATLTNDQLCDLNQDYSLRNAVNWSNYPQAALGRRGRRGLRIDTLSREQWAALDTLLAAATGSAKNKGYYEIQQILNADDYLRDHGGGRDYGRENFYIAFLGTPSDSGRWELQFGGHHLAVTNTYAAGVLVGATPSFRGIEPFSTFEYNGVSNQPQQQAQRAFVELLASFNENQLAKAKLRGKYRDLLLGPGKDWAFPTTAAGVQGSELREDQRALLLTAIEAYVSSIDDENAVRILTHYESELDSTYIGYSGSTSVSKPMDYIRIDGPSVWIEFSMHSGIILSDPHPHAVWRDKHTDYGGTAF</sequence>
<dbReference type="PANTHER" id="PTHR37489">
    <property type="entry name" value="DUF3500 DOMAIN-CONTAINING PROTEIN"/>
    <property type="match status" value="1"/>
</dbReference>